<evidence type="ECO:0000313" key="1">
    <source>
        <dbReference type="EMBL" id="GGP10794.1"/>
    </source>
</evidence>
<dbReference type="AlphaFoldDB" id="A0A918A7V6"/>
<reference evidence="1" key="2">
    <citation type="submission" date="2020-09" db="EMBL/GenBank/DDBJ databases">
        <authorList>
            <person name="Sun Q."/>
            <person name="Zhou Y."/>
        </authorList>
    </citation>
    <scope>NUCLEOTIDE SEQUENCE</scope>
    <source>
        <strain evidence="1">CGMCC 4.7430</strain>
    </source>
</reference>
<accession>A0A918A7V6</accession>
<name>A0A918A7V6_9ACTN</name>
<gene>
    <name evidence="1" type="ORF">GCM10012278_51860</name>
</gene>
<sequence length="81" mass="9250">MVGHSRRGKCSRRRRSDPVLAGRREATGRFYEHCREAHVEFLKVVNGYWNATAHYPTYGGPGPSDLDPDEFDSLFNALLVR</sequence>
<reference evidence="1" key="1">
    <citation type="journal article" date="2014" name="Int. J. Syst. Evol. Microbiol.">
        <title>Complete genome sequence of Corynebacterium casei LMG S-19264T (=DSM 44701T), isolated from a smear-ripened cheese.</title>
        <authorList>
            <consortium name="US DOE Joint Genome Institute (JGI-PGF)"/>
            <person name="Walter F."/>
            <person name="Albersmeier A."/>
            <person name="Kalinowski J."/>
            <person name="Ruckert C."/>
        </authorList>
    </citation>
    <scope>NUCLEOTIDE SEQUENCE</scope>
    <source>
        <strain evidence="1">CGMCC 4.7430</strain>
    </source>
</reference>
<evidence type="ECO:0000313" key="2">
    <source>
        <dbReference type="Proteomes" id="UP000660745"/>
    </source>
</evidence>
<protein>
    <submittedName>
        <fullName evidence="1">Uncharacterized protein</fullName>
    </submittedName>
</protein>
<keyword evidence="2" id="KW-1185">Reference proteome</keyword>
<organism evidence="1 2">
    <name type="scientific">Nonomuraea glycinis</name>
    <dbReference type="NCBI Taxonomy" id="2047744"/>
    <lineage>
        <taxon>Bacteria</taxon>
        <taxon>Bacillati</taxon>
        <taxon>Actinomycetota</taxon>
        <taxon>Actinomycetes</taxon>
        <taxon>Streptosporangiales</taxon>
        <taxon>Streptosporangiaceae</taxon>
        <taxon>Nonomuraea</taxon>
    </lineage>
</organism>
<comment type="caution">
    <text evidence="1">The sequence shown here is derived from an EMBL/GenBank/DDBJ whole genome shotgun (WGS) entry which is preliminary data.</text>
</comment>
<dbReference type="Proteomes" id="UP000660745">
    <property type="component" value="Unassembled WGS sequence"/>
</dbReference>
<dbReference type="EMBL" id="BMNK01000009">
    <property type="protein sequence ID" value="GGP10794.1"/>
    <property type="molecule type" value="Genomic_DNA"/>
</dbReference>
<proteinExistence type="predicted"/>